<dbReference type="SUPFAM" id="SSF55718">
    <property type="entry name" value="SCP-like"/>
    <property type="match status" value="1"/>
</dbReference>
<dbReference type="InterPro" id="IPR016181">
    <property type="entry name" value="Acyl_CoA_acyltransferase"/>
</dbReference>
<gene>
    <name evidence="2" type="ORF">NEF87_002519</name>
</gene>
<dbReference type="EC" id="2.3.1.-" evidence="2"/>
<dbReference type="PANTHER" id="PTHR37817:SF1">
    <property type="entry name" value="N-ACETYLTRANSFERASE EIS"/>
    <property type="match status" value="1"/>
</dbReference>
<dbReference type="EMBL" id="CP104013">
    <property type="protein sequence ID" value="UYP46234.1"/>
    <property type="molecule type" value="Genomic_DNA"/>
</dbReference>
<dbReference type="PANTHER" id="PTHR37817">
    <property type="entry name" value="N-ACETYLTRANSFERASE EIS"/>
    <property type="match status" value="1"/>
</dbReference>
<keyword evidence="2" id="KW-0012">Acyltransferase</keyword>
<evidence type="ECO:0000259" key="1">
    <source>
        <dbReference type="PROSITE" id="PS51186"/>
    </source>
</evidence>
<dbReference type="Pfam" id="PF13527">
    <property type="entry name" value="Acetyltransf_9"/>
    <property type="match status" value="1"/>
</dbReference>
<dbReference type="InterPro" id="IPR000182">
    <property type="entry name" value="GNAT_dom"/>
</dbReference>
<dbReference type="InterPro" id="IPR041380">
    <property type="entry name" value="Acetyltransf_17"/>
</dbReference>
<dbReference type="Gene3D" id="3.30.1050.10">
    <property type="entry name" value="SCP2 sterol-binding domain"/>
    <property type="match status" value="1"/>
</dbReference>
<dbReference type="PROSITE" id="PS51186">
    <property type="entry name" value="GNAT"/>
    <property type="match status" value="1"/>
</dbReference>
<dbReference type="SUPFAM" id="SSF55729">
    <property type="entry name" value="Acyl-CoA N-acyltransferases (Nat)"/>
    <property type="match status" value="1"/>
</dbReference>
<keyword evidence="3" id="KW-1185">Reference proteome</keyword>
<evidence type="ECO:0000313" key="3">
    <source>
        <dbReference type="Proteomes" id="UP001208689"/>
    </source>
</evidence>
<dbReference type="Gene3D" id="3.40.630.30">
    <property type="match status" value="2"/>
</dbReference>
<sequence length="402" mass="46474">MTLNMRKTLDEDKTKMLELFQYSYGMAPTNLDRTFDVVKDEYYSIIQDDEVVANIRAIPFEQNIRGTFKKMAGICDIVCDPVARRKGYIREGLKQIFADLHEEGTATSTLTPFKDSFYEKMGYINCVPYRNVIVQTKWLQHWNQLPKGYTFKKMRLKDGYKLIKDFHRTAISKIHGGVPRTDKRWKEAWGNSDRWLIVIYNPEKEIEGIMHYAHKGYGDRLFGEDNIGTISVLDFYPITPAGKHGLLHVLYLNSDQIIQVNLPLNPHEENIYAWFSGFAKTKTPHHIVNMARIVDAIACLTDLPVTHQTSDIIRFQLTDPDCVWNNLHLALSVQNGKIHVEKLEGDTPNMKITIQGLTAIVYGVMSYPELIYFKWIQDASAQDLAILKLWFPLSPTWLAEFF</sequence>
<dbReference type="InterPro" id="IPR051554">
    <property type="entry name" value="Acetyltransferase_Eis"/>
</dbReference>
<dbReference type="InterPro" id="IPR036527">
    <property type="entry name" value="SCP2_sterol-bd_dom_sf"/>
</dbReference>
<dbReference type="Pfam" id="PF17668">
    <property type="entry name" value="Acetyltransf_17"/>
    <property type="match status" value="1"/>
</dbReference>
<protein>
    <submittedName>
        <fullName evidence="2">N-acetyltransferase Eis</fullName>
        <ecNumber evidence="2">2.3.1.-</ecNumber>
    </submittedName>
</protein>
<proteinExistence type="predicted"/>
<dbReference type="InterPro" id="IPR025559">
    <property type="entry name" value="Eis_dom"/>
</dbReference>
<organism evidence="2 3">
    <name type="scientific">Candidatus Lokiarchaeum ossiferum</name>
    <dbReference type="NCBI Taxonomy" id="2951803"/>
    <lineage>
        <taxon>Archaea</taxon>
        <taxon>Promethearchaeati</taxon>
        <taxon>Promethearchaeota</taxon>
        <taxon>Promethearchaeia</taxon>
        <taxon>Promethearchaeales</taxon>
        <taxon>Promethearchaeaceae</taxon>
        <taxon>Candidatus Lokiarchaeum</taxon>
    </lineage>
</organism>
<dbReference type="GO" id="GO:0016746">
    <property type="term" value="F:acyltransferase activity"/>
    <property type="evidence" value="ECO:0007669"/>
    <property type="project" value="UniProtKB-KW"/>
</dbReference>
<keyword evidence="2" id="KW-0808">Transferase</keyword>
<name>A0ABY6HUL2_9ARCH</name>
<accession>A0ABY6HUL2</accession>
<dbReference type="Pfam" id="PF13530">
    <property type="entry name" value="SCP2_2"/>
    <property type="match status" value="1"/>
</dbReference>
<reference evidence="2" key="1">
    <citation type="submission" date="2022-09" db="EMBL/GenBank/DDBJ databases">
        <title>Actin cytoskeleton and complex cell architecture in an #Asgard archaeon.</title>
        <authorList>
            <person name="Ponce Toledo R.I."/>
            <person name="Schleper C."/>
            <person name="Rodrigues Oliveira T."/>
            <person name="Wollweber F."/>
            <person name="Xu J."/>
            <person name="Rittmann S."/>
            <person name="Klingl A."/>
            <person name="Pilhofer M."/>
        </authorList>
    </citation>
    <scope>NUCLEOTIDE SEQUENCE</scope>
    <source>
        <strain evidence="2">B-35</strain>
    </source>
</reference>
<feature type="domain" description="N-acetyltransferase" evidence="1">
    <location>
        <begin position="3"/>
        <end position="144"/>
    </location>
</feature>
<dbReference type="Proteomes" id="UP001208689">
    <property type="component" value="Chromosome"/>
</dbReference>
<evidence type="ECO:0000313" key="2">
    <source>
        <dbReference type="EMBL" id="UYP46234.1"/>
    </source>
</evidence>